<dbReference type="PROSITE" id="PS00108">
    <property type="entry name" value="PROTEIN_KINASE_ST"/>
    <property type="match status" value="1"/>
</dbReference>
<dbReference type="InParanoid" id="A0A7N2L0F1"/>
<evidence type="ECO:0000256" key="4">
    <source>
        <dbReference type="ARBA" id="ARBA00022536"/>
    </source>
</evidence>
<dbReference type="Gene3D" id="3.30.200.20">
    <property type="entry name" value="Phosphorylase Kinase, domain 1"/>
    <property type="match status" value="1"/>
</dbReference>
<dbReference type="PANTHER" id="PTHR47976">
    <property type="entry name" value="G-TYPE LECTIN S-RECEPTOR-LIKE SERINE/THREONINE-PROTEIN KINASE SD2-5"/>
    <property type="match status" value="1"/>
</dbReference>
<evidence type="ECO:0000256" key="8">
    <source>
        <dbReference type="ARBA" id="ARBA00022729"/>
    </source>
</evidence>
<dbReference type="InterPro" id="IPR051343">
    <property type="entry name" value="G-type_lectin_kinases/EP1-like"/>
</dbReference>
<dbReference type="InterPro" id="IPR000719">
    <property type="entry name" value="Prot_kinase_dom"/>
</dbReference>
<accession>A0A7N2L0F1</accession>
<dbReference type="InterPro" id="IPR001480">
    <property type="entry name" value="Bulb-type_lectin_dom"/>
</dbReference>
<dbReference type="EC" id="2.7.11.1" evidence="2"/>
<feature type="domain" description="Apple" evidence="24">
    <location>
        <begin position="675"/>
        <end position="764"/>
    </location>
</feature>
<keyword evidence="12 20" id="KW-0067">ATP-binding</keyword>
<dbReference type="InterPro" id="IPR036397">
    <property type="entry name" value="RNaseH_sf"/>
</dbReference>
<evidence type="ECO:0000259" key="22">
    <source>
        <dbReference type="PROSITE" id="PS50011"/>
    </source>
</evidence>
<evidence type="ECO:0000256" key="3">
    <source>
        <dbReference type="ARBA" id="ARBA00022527"/>
    </source>
</evidence>
<dbReference type="FunFam" id="1.10.510.10:FF:000248">
    <property type="entry name" value="S-receptor-like kinase 5"/>
    <property type="match status" value="1"/>
</dbReference>
<dbReference type="Pfam" id="PF01453">
    <property type="entry name" value="B_lectin"/>
    <property type="match status" value="1"/>
</dbReference>
<dbReference type="PROSITE" id="PS50011">
    <property type="entry name" value="PROTEIN_KINASE_DOM"/>
    <property type="match status" value="1"/>
</dbReference>
<dbReference type="GO" id="GO:0004674">
    <property type="term" value="F:protein serine/threonine kinase activity"/>
    <property type="evidence" value="ECO:0007669"/>
    <property type="project" value="UniProtKB-KW"/>
</dbReference>
<keyword evidence="6" id="KW-0808">Transferase</keyword>
<evidence type="ECO:0000256" key="7">
    <source>
        <dbReference type="ARBA" id="ARBA00022692"/>
    </source>
</evidence>
<evidence type="ECO:0000256" key="6">
    <source>
        <dbReference type="ARBA" id="ARBA00022679"/>
    </source>
</evidence>
<dbReference type="InterPro" id="IPR044730">
    <property type="entry name" value="RNase_H-like_dom_plant"/>
</dbReference>
<organism evidence="25 26">
    <name type="scientific">Quercus lobata</name>
    <name type="common">Valley oak</name>
    <dbReference type="NCBI Taxonomy" id="97700"/>
    <lineage>
        <taxon>Eukaryota</taxon>
        <taxon>Viridiplantae</taxon>
        <taxon>Streptophyta</taxon>
        <taxon>Embryophyta</taxon>
        <taxon>Tracheophyta</taxon>
        <taxon>Spermatophyta</taxon>
        <taxon>Magnoliopsida</taxon>
        <taxon>eudicotyledons</taxon>
        <taxon>Gunneridae</taxon>
        <taxon>Pentapetalae</taxon>
        <taxon>rosids</taxon>
        <taxon>fabids</taxon>
        <taxon>Fagales</taxon>
        <taxon>Fagaceae</taxon>
        <taxon>Quercus</taxon>
    </lineage>
</organism>
<evidence type="ECO:0000256" key="11">
    <source>
        <dbReference type="ARBA" id="ARBA00022777"/>
    </source>
</evidence>
<dbReference type="SMART" id="SM00220">
    <property type="entry name" value="S_TKc"/>
    <property type="match status" value="1"/>
</dbReference>
<evidence type="ECO:0000256" key="5">
    <source>
        <dbReference type="ARBA" id="ARBA00022553"/>
    </source>
</evidence>
<reference evidence="25" key="2">
    <citation type="submission" date="2021-01" db="UniProtKB">
        <authorList>
            <consortium name="EnsemblPlants"/>
        </authorList>
    </citation>
    <scope>IDENTIFICATION</scope>
</reference>
<reference evidence="26" key="1">
    <citation type="journal article" date="2016" name="G3 (Bethesda)">
        <title>First Draft Assembly and Annotation of the Genome of a California Endemic Oak Quercus lobata Nee (Fagaceae).</title>
        <authorList>
            <person name="Sork V.L."/>
            <person name="Fitz-Gibbon S.T."/>
            <person name="Puiu D."/>
            <person name="Crepeau M."/>
            <person name="Gugger P.F."/>
            <person name="Sherman R."/>
            <person name="Stevens K."/>
            <person name="Langley C.H."/>
            <person name="Pellegrini M."/>
            <person name="Salzberg S.L."/>
        </authorList>
    </citation>
    <scope>NUCLEOTIDE SEQUENCE [LARGE SCALE GENOMIC DNA]</scope>
    <source>
        <strain evidence="26">cv. SW786</strain>
    </source>
</reference>
<feature type="binding site" evidence="20">
    <location>
        <position position="865"/>
    </location>
    <ligand>
        <name>ATP</name>
        <dbReference type="ChEBI" id="CHEBI:30616"/>
    </ligand>
</feature>
<keyword evidence="26" id="KW-1185">Reference proteome</keyword>
<keyword evidence="10 20" id="KW-0547">Nucleotide-binding</keyword>
<keyword evidence="13 21" id="KW-1133">Transmembrane helix</keyword>
<feature type="transmembrane region" description="Helical" evidence="21">
    <location>
        <begin position="255"/>
        <end position="277"/>
    </location>
</feature>
<evidence type="ECO:0000256" key="18">
    <source>
        <dbReference type="ARBA" id="ARBA00047899"/>
    </source>
</evidence>
<keyword evidence="4" id="KW-0245">EGF-like domain</keyword>
<evidence type="ECO:0000313" key="25">
    <source>
        <dbReference type="EnsemblPlants" id="QL02p078418:mrna"/>
    </source>
</evidence>
<dbReference type="InterPro" id="IPR003609">
    <property type="entry name" value="Pan_app"/>
</dbReference>
<dbReference type="Gene3D" id="3.30.420.10">
    <property type="entry name" value="Ribonuclease H-like superfamily/Ribonuclease H"/>
    <property type="match status" value="1"/>
</dbReference>
<dbReference type="InterPro" id="IPR002156">
    <property type="entry name" value="RNaseH_domain"/>
</dbReference>
<dbReference type="SUPFAM" id="SSF56112">
    <property type="entry name" value="Protein kinase-like (PK-like)"/>
    <property type="match status" value="1"/>
</dbReference>
<dbReference type="GO" id="GO:0003676">
    <property type="term" value="F:nucleic acid binding"/>
    <property type="evidence" value="ECO:0007669"/>
    <property type="project" value="InterPro"/>
</dbReference>
<evidence type="ECO:0000256" key="12">
    <source>
        <dbReference type="ARBA" id="ARBA00022840"/>
    </source>
</evidence>
<keyword evidence="8" id="KW-0732">Signal</keyword>
<dbReference type="InterPro" id="IPR017441">
    <property type="entry name" value="Protein_kinase_ATP_BS"/>
</dbReference>
<dbReference type="InterPro" id="IPR036426">
    <property type="entry name" value="Bulb-type_lectin_dom_sf"/>
</dbReference>
<dbReference type="InterPro" id="IPR012337">
    <property type="entry name" value="RNaseH-like_sf"/>
</dbReference>
<evidence type="ECO:0000256" key="17">
    <source>
        <dbReference type="ARBA" id="ARBA00023180"/>
    </source>
</evidence>
<evidence type="ECO:0000256" key="9">
    <source>
        <dbReference type="ARBA" id="ARBA00022734"/>
    </source>
</evidence>
<dbReference type="GO" id="GO:0016020">
    <property type="term" value="C:membrane"/>
    <property type="evidence" value="ECO:0007669"/>
    <property type="project" value="UniProtKB-SubCell"/>
</dbReference>
<keyword evidence="11" id="KW-0418">Kinase</keyword>
<evidence type="ECO:0000256" key="15">
    <source>
        <dbReference type="ARBA" id="ARBA00023157"/>
    </source>
</evidence>
<keyword evidence="9" id="KW-0430">Lectin</keyword>
<keyword evidence="16" id="KW-0675">Receptor</keyword>
<evidence type="ECO:0000256" key="1">
    <source>
        <dbReference type="ARBA" id="ARBA00004479"/>
    </source>
</evidence>
<dbReference type="CDD" id="cd00028">
    <property type="entry name" value="B_lectin"/>
    <property type="match status" value="1"/>
</dbReference>
<dbReference type="SUPFAM" id="SSF53098">
    <property type="entry name" value="Ribonuclease H-like"/>
    <property type="match status" value="1"/>
</dbReference>
<sequence>MTYVKSVKWAVNPQVMCFGAAYVLRKSGEEVLSLAVTTAWSLWSRRNEKRNGKQFMTGFELVKWCGKYIESFKAANSSNLPSSANSANAATNSTNAATSATAATFATSALGSAKPQCRQVWSPPDTSVFKVNVDRAVFAQQRKSGVGVVICNCEGLFMGPLSMKLNQHLGSLEAEAKAYELGIMFAKDMGFHEIVLEGDSVMVSNAIAGISPPPSSIASVVYGISSLLSAFHKFSISHVSRKGNQVIAIAQCNDILCGLTSISPSFMFISLPFLFIFASLQEGELPSIFIDLLIGRFFGYACNSIRPLLSIFCFFFFYLHRVLQTMALSWACLAILIYLLPFQNLLPISVTAVPDGFLAVNSSTSWTNSFSAPDSVKFDDGSFVTIILSRVSPDLYYGQYVCGCGFFYNRTYNRSLFANFILYYEEGNFKVSDYPEVVWSANPKNPVSLNATLQFTSEGGLVLEDGNGSRAWSTNISNKSVVGLNLTDDTCNLMLLDDKNATIWQSFDHPTDTLVLGQKLLRGQQLTSEGGMFSFSITSEGLFFYINSNPPDIYYYYPFSNVKYNYSQFLNQSFATFEIDYPSPGIALGLTITAKYMKLRPDGHLKVYDGNWYEVDDFLNPDIGYCGYPGVCGNYGICTDEQCSCPPPINGTNYFHPINDRLPNLGCSLVTPLSCDANKNHILIELQNITYFPFREGLPDVHPDYQHISLESCKQSCLKVCSCKAAIYNSSNRVGSCYLRSQIFSLMYADERDLREETYFKVYIKVQNVPLSPQQQKHWLGLILGSSLAFVLFLLIGFFVFKVWKKETANEVEEYYLDHVPGMPTRYSYDDLQAITENFSKELGEGGFGTVFEGTLIDGTKVAVKRLDGFGQIKKSFLAEVETIGSIHHFNLVQLIGFCAEKSHRLLVYEYMSNGSLDKWVFHKNPEMLLDWQHRKKIILDTARGLTYLHEECRQKIVHLDIKPHNILLDENFNAKVSDFGMSKLVDRDQSQVVTTMRGTPGYMAPEWLSSIITEKVDVYSFGVVLLELLCGRINLDRSQPEEEMLLFDLFRKKIKEERLSDLIDKNSGDMQLHGEDVVNMMMVANWCLQFDFTKRPSMSMVVKVLEGVVDVESF</sequence>
<dbReference type="InterPro" id="IPR011009">
    <property type="entry name" value="Kinase-like_dom_sf"/>
</dbReference>
<dbReference type="PROSITE" id="PS50948">
    <property type="entry name" value="PAN"/>
    <property type="match status" value="1"/>
</dbReference>
<dbReference type="Pfam" id="PF00069">
    <property type="entry name" value="Pkinase"/>
    <property type="match status" value="1"/>
</dbReference>
<dbReference type="Gramene" id="QL02p078418:mrna">
    <property type="protein sequence ID" value="QL02p078418:mrna"/>
    <property type="gene ID" value="QL02p078418"/>
</dbReference>
<dbReference type="GO" id="GO:0030246">
    <property type="term" value="F:carbohydrate binding"/>
    <property type="evidence" value="ECO:0007669"/>
    <property type="project" value="UniProtKB-KW"/>
</dbReference>
<keyword evidence="5" id="KW-0597">Phosphoprotein</keyword>
<dbReference type="CDD" id="cd14066">
    <property type="entry name" value="STKc_IRAK"/>
    <property type="match status" value="1"/>
</dbReference>
<evidence type="ECO:0000256" key="2">
    <source>
        <dbReference type="ARBA" id="ARBA00012513"/>
    </source>
</evidence>
<dbReference type="Gene3D" id="1.10.510.10">
    <property type="entry name" value="Transferase(Phosphotransferase) domain 1"/>
    <property type="match status" value="1"/>
</dbReference>
<dbReference type="AlphaFoldDB" id="A0A7N2L0F1"/>
<comment type="catalytic activity">
    <reaction evidence="18">
        <text>L-threonyl-[protein] + ATP = O-phospho-L-threonyl-[protein] + ADP + H(+)</text>
        <dbReference type="Rhea" id="RHEA:46608"/>
        <dbReference type="Rhea" id="RHEA-COMP:11060"/>
        <dbReference type="Rhea" id="RHEA-COMP:11605"/>
        <dbReference type="ChEBI" id="CHEBI:15378"/>
        <dbReference type="ChEBI" id="CHEBI:30013"/>
        <dbReference type="ChEBI" id="CHEBI:30616"/>
        <dbReference type="ChEBI" id="CHEBI:61977"/>
        <dbReference type="ChEBI" id="CHEBI:456216"/>
        <dbReference type="EC" id="2.7.11.1"/>
    </reaction>
</comment>
<evidence type="ECO:0000256" key="14">
    <source>
        <dbReference type="ARBA" id="ARBA00023136"/>
    </source>
</evidence>
<evidence type="ECO:0000256" key="13">
    <source>
        <dbReference type="ARBA" id="ARBA00022989"/>
    </source>
</evidence>
<feature type="transmembrane region" description="Helical" evidence="21">
    <location>
        <begin position="779"/>
        <end position="801"/>
    </location>
</feature>
<evidence type="ECO:0000259" key="23">
    <source>
        <dbReference type="PROSITE" id="PS50927"/>
    </source>
</evidence>
<name>A0A7N2L0F1_QUELO</name>
<keyword evidence="17" id="KW-0325">Glycoprotein</keyword>
<dbReference type="Pfam" id="PF08276">
    <property type="entry name" value="PAN_2"/>
    <property type="match status" value="1"/>
</dbReference>
<dbReference type="FunFam" id="3.30.200.20:FF:000178">
    <property type="entry name" value="serine/threonine-protein kinase PBS1-like"/>
    <property type="match status" value="1"/>
</dbReference>
<feature type="domain" description="Protein kinase" evidence="22">
    <location>
        <begin position="837"/>
        <end position="1115"/>
    </location>
</feature>
<dbReference type="Gene3D" id="2.90.10.30">
    <property type="match status" value="1"/>
</dbReference>
<dbReference type="SUPFAM" id="SSF51110">
    <property type="entry name" value="alpha-D-mannose-specific plant lectins"/>
    <property type="match status" value="1"/>
</dbReference>
<dbReference type="CDD" id="cd06222">
    <property type="entry name" value="RNase_H_like"/>
    <property type="match status" value="1"/>
</dbReference>
<dbReference type="GO" id="GO:0004523">
    <property type="term" value="F:RNA-DNA hybrid ribonuclease activity"/>
    <property type="evidence" value="ECO:0007669"/>
    <property type="project" value="InterPro"/>
</dbReference>
<dbReference type="PROSITE" id="PS50927">
    <property type="entry name" value="BULB_LECTIN"/>
    <property type="match status" value="1"/>
</dbReference>
<feature type="transmembrane region" description="Helical" evidence="21">
    <location>
        <begin position="297"/>
        <end position="319"/>
    </location>
</feature>
<comment type="subcellular location">
    <subcellularLocation>
        <location evidence="1">Membrane</location>
        <topology evidence="1">Single-pass type I membrane protein</topology>
    </subcellularLocation>
</comment>
<dbReference type="PANTHER" id="PTHR47976:SF30">
    <property type="entry name" value="RECEPTOR-LIKE SERINE_THREONINE-PROTEIN KINASE"/>
    <property type="match status" value="1"/>
</dbReference>
<dbReference type="FunFam" id="2.90.10.30:FF:000003">
    <property type="entry name" value="Os04g0303100 protein"/>
    <property type="match status" value="1"/>
</dbReference>
<dbReference type="EnsemblPlants" id="QL02p078418:mrna">
    <property type="protein sequence ID" value="QL02p078418:mrna"/>
    <property type="gene ID" value="QL02p078418"/>
</dbReference>
<evidence type="ECO:0000313" key="26">
    <source>
        <dbReference type="Proteomes" id="UP000594261"/>
    </source>
</evidence>
<feature type="domain" description="Bulb-type lectin" evidence="23">
    <location>
        <begin position="386"/>
        <end position="508"/>
    </location>
</feature>
<evidence type="ECO:0000256" key="16">
    <source>
        <dbReference type="ARBA" id="ARBA00023170"/>
    </source>
</evidence>
<dbReference type="InterPro" id="IPR008271">
    <property type="entry name" value="Ser/Thr_kinase_AS"/>
</dbReference>
<proteinExistence type="predicted"/>
<evidence type="ECO:0000256" key="10">
    <source>
        <dbReference type="ARBA" id="ARBA00022741"/>
    </source>
</evidence>
<dbReference type="Proteomes" id="UP000594261">
    <property type="component" value="Chromosome 2"/>
</dbReference>
<evidence type="ECO:0000256" key="19">
    <source>
        <dbReference type="ARBA" id="ARBA00048679"/>
    </source>
</evidence>
<dbReference type="SMART" id="SM00108">
    <property type="entry name" value="B_lectin"/>
    <property type="match status" value="1"/>
</dbReference>
<feature type="transmembrane region" description="Helical" evidence="21">
    <location>
        <begin position="326"/>
        <end position="346"/>
    </location>
</feature>
<dbReference type="OMA" id="HILIELQ"/>
<dbReference type="Pfam" id="PF13456">
    <property type="entry name" value="RVT_3"/>
    <property type="match status" value="1"/>
</dbReference>
<keyword evidence="7 21" id="KW-0812">Transmembrane</keyword>
<dbReference type="GO" id="GO:0005524">
    <property type="term" value="F:ATP binding"/>
    <property type="evidence" value="ECO:0007669"/>
    <property type="project" value="UniProtKB-UniRule"/>
</dbReference>
<evidence type="ECO:0000256" key="20">
    <source>
        <dbReference type="PROSITE-ProRule" id="PRU10141"/>
    </source>
</evidence>
<dbReference type="PROSITE" id="PS00107">
    <property type="entry name" value="PROTEIN_KINASE_ATP"/>
    <property type="match status" value="1"/>
</dbReference>
<keyword evidence="15" id="KW-1015">Disulfide bond</keyword>
<keyword evidence="3" id="KW-0723">Serine/threonine-protein kinase</keyword>
<evidence type="ECO:0000256" key="21">
    <source>
        <dbReference type="SAM" id="Phobius"/>
    </source>
</evidence>
<keyword evidence="14 21" id="KW-0472">Membrane</keyword>
<comment type="catalytic activity">
    <reaction evidence="19">
        <text>L-seryl-[protein] + ATP = O-phospho-L-seryl-[protein] + ADP + H(+)</text>
        <dbReference type="Rhea" id="RHEA:17989"/>
        <dbReference type="Rhea" id="RHEA-COMP:9863"/>
        <dbReference type="Rhea" id="RHEA-COMP:11604"/>
        <dbReference type="ChEBI" id="CHEBI:15378"/>
        <dbReference type="ChEBI" id="CHEBI:29999"/>
        <dbReference type="ChEBI" id="CHEBI:30616"/>
        <dbReference type="ChEBI" id="CHEBI:83421"/>
        <dbReference type="ChEBI" id="CHEBI:456216"/>
        <dbReference type="EC" id="2.7.11.1"/>
    </reaction>
</comment>
<evidence type="ECO:0000259" key="24">
    <source>
        <dbReference type="PROSITE" id="PS50948"/>
    </source>
</evidence>
<protein>
    <recommendedName>
        <fullName evidence="2">non-specific serine/threonine protein kinase</fullName>
        <ecNumber evidence="2">2.7.11.1</ecNumber>
    </recommendedName>
</protein>